<proteinExistence type="predicted"/>
<keyword evidence="2" id="KW-1185">Reference proteome</keyword>
<dbReference type="OrthoDB" id="6226225at2759"/>
<dbReference type="EMBL" id="UYRU01059413">
    <property type="protein sequence ID" value="VDN14485.1"/>
    <property type="molecule type" value="Genomic_DNA"/>
</dbReference>
<organism evidence="1 2">
    <name type="scientific">Dibothriocephalus latus</name>
    <name type="common">Fish tapeworm</name>
    <name type="synonym">Diphyllobothrium latum</name>
    <dbReference type="NCBI Taxonomy" id="60516"/>
    <lineage>
        <taxon>Eukaryota</taxon>
        <taxon>Metazoa</taxon>
        <taxon>Spiralia</taxon>
        <taxon>Lophotrochozoa</taxon>
        <taxon>Platyhelminthes</taxon>
        <taxon>Cestoda</taxon>
        <taxon>Eucestoda</taxon>
        <taxon>Diphyllobothriidea</taxon>
        <taxon>Diphyllobothriidae</taxon>
        <taxon>Dibothriocephalus</taxon>
    </lineage>
</organism>
<reference evidence="1 2" key="1">
    <citation type="submission" date="2018-11" db="EMBL/GenBank/DDBJ databases">
        <authorList>
            <consortium name="Pathogen Informatics"/>
        </authorList>
    </citation>
    <scope>NUCLEOTIDE SEQUENCE [LARGE SCALE GENOMIC DNA]</scope>
</reference>
<evidence type="ECO:0000313" key="2">
    <source>
        <dbReference type="Proteomes" id="UP000281553"/>
    </source>
</evidence>
<name>A0A3P7LBH7_DIBLA</name>
<sequence length="157" mass="17033">MQRGWIASYFCDLRAVDPSTPPLDFLFSRGRCAPGFYEYHSSCVALIPAAGLLRLPSPQHDDVTNICLQSTGTNCSDPLGTSECPILDAPDFLESTTLLNFSVRSILSQTTNPTLCVSLNVNSELLQAIPCDQSLRALCGYFLGTSIDDFCSCLLAQ</sequence>
<gene>
    <name evidence="1" type="ORF">DILT_LOCUS10316</name>
</gene>
<dbReference type="AlphaFoldDB" id="A0A3P7LBH7"/>
<dbReference type="Proteomes" id="UP000281553">
    <property type="component" value="Unassembled WGS sequence"/>
</dbReference>
<protein>
    <submittedName>
        <fullName evidence="1">Uncharacterized protein</fullName>
    </submittedName>
</protein>
<evidence type="ECO:0000313" key="1">
    <source>
        <dbReference type="EMBL" id="VDN14485.1"/>
    </source>
</evidence>
<accession>A0A3P7LBH7</accession>